<sequence>MRNPEQFDAFYNDARDRLLLQTYAFTGDLTAARGAVRDSFVAAWHHWRKVSRLEDPEAWVRPRAWAHAQRRHTARPWHRDKSLDPGLRATLDALAKLSPLQRRTLLLTHLATISLADLAREVGLPQSEAERELQTATSRFAMHRDVATTAIRPLFEPLRAHAGGARLPRATIIRRAGAARRRTHTLAGVAAAVATMLVAGVLVTDADGVHPTLAREQVSASGPRSAAARAAEKTPDPATLPAGAMLTSEEITADLPPTGPRDRAHDRAHNRAGRRAARPAAAWTEGETSDNTSGDGLVLPCQQERYADPHGTAALVRTFEGPATGGGRAATAFQATEVSATDRAAGRTFDRTLGWYAGCTEPRAQLVSTQRVTGVGDRATLVALRWWRGSGSTLLVGVARTGRVTTTTLTRLPGTGPLALDSGTALLAGAVDDLCGLPDAGACAQHPRHRPAAPVPVGEVPGMLVEVDLPPVTGVTRPWVGTEPRKAVTNVAATRCDRTDFDVPGVTAALTRSFVIPGAHVPDTFGLTETVGSMSTHRARALVQRVRHRMAGCSHQDPGTEVQRLLQSQSRRTDLSVWQVTTEISDKSSVRFLMGIVRDGPHVAQVGFVPDHRMTMRRGDFPTLVRRALDRLPALPAPHQG</sequence>
<dbReference type="EMBL" id="JACCBG010000001">
    <property type="protein sequence ID" value="NYD40819.1"/>
    <property type="molecule type" value="Genomic_DNA"/>
</dbReference>
<feature type="region of interest" description="Disordered" evidence="1">
    <location>
        <begin position="215"/>
        <end position="297"/>
    </location>
</feature>
<dbReference type="GO" id="GO:0000428">
    <property type="term" value="C:DNA-directed RNA polymerase complex"/>
    <property type="evidence" value="ECO:0007669"/>
    <property type="project" value="UniProtKB-KW"/>
</dbReference>
<reference evidence="2 3" key="1">
    <citation type="submission" date="2020-07" db="EMBL/GenBank/DDBJ databases">
        <title>Sequencing the genomes of 1000 actinobacteria strains.</title>
        <authorList>
            <person name="Klenk H.-P."/>
        </authorList>
    </citation>
    <scope>NUCLEOTIDE SEQUENCE [LARGE SCALE GENOMIC DNA]</scope>
    <source>
        <strain evidence="2 3">DSM 21350</strain>
    </source>
</reference>
<dbReference type="SUPFAM" id="SSF88946">
    <property type="entry name" value="Sigma2 domain of RNA polymerase sigma factors"/>
    <property type="match status" value="1"/>
</dbReference>
<keyword evidence="2" id="KW-0240">DNA-directed RNA polymerase</keyword>
<name>A0A7Y9E444_9ACTN</name>
<feature type="compositionally biased region" description="Basic and acidic residues" evidence="1">
    <location>
        <begin position="260"/>
        <end position="269"/>
    </location>
</feature>
<dbReference type="GO" id="GO:0003700">
    <property type="term" value="F:DNA-binding transcription factor activity"/>
    <property type="evidence" value="ECO:0007669"/>
    <property type="project" value="InterPro"/>
</dbReference>
<evidence type="ECO:0000256" key="1">
    <source>
        <dbReference type="SAM" id="MobiDB-lite"/>
    </source>
</evidence>
<dbReference type="Proteomes" id="UP000535511">
    <property type="component" value="Unassembled WGS sequence"/>
</dbReference>
<gene>
    <name evidence="2" type="ORF">BJZ21_000902</name>
</gene>
<dbReference type="AlphaFoldDB" id="A0A7Y9E444"/>
<evidence type="ECO:0000313" key="2">
    <source>
        <dbReference type="EMBL" id="NYD40819.1"/>
    </source>
</evidence>
<dbReference type="GO" id="GO:0006352">
    <property type="term" value="P:DNA-templated transcription initiation"/>
    <property type="evidence" value="ECO:0007669"/>
    <property type="project" value="InterPro"/>
</dbReference>
<dbReference type="RefSeq" id="WP_179662651.1">
    <property type="nucleotide sequence ID" value="NZ_JACCBG010000001.1"/>
</dbReference>
<accession>A0A7Y9E444</accession>
<feature type="compositionally biased region" description="Low complexity" evidence="1">
    <location>
        <begin position="219"/>
        <end position="229"/>
    </location>
</feature>
<evidence type="ECO:0000313" key="3">
    <source>
        <dbReference type="Proteomes" id="UP000535511"/>
    </source>
</evidence>
<dbReference type="Gene3D" id="1.20.140.160">
    <property type="match status" value="1"/>
</dbReference>
<comment type="caution">
    <text evidence="2">The sequence shown here is derived from an EMBL/GenBank/DDBJ whole genome shotgun (WGS) entry which is preliminary data.</text>
</comment>
<keyword evidence="3" id="KW-1185">Reference proteome</keyword>
<dbReference type="InterPro" id="IPR013325">
    <property type="entry name" value="RNA_pol_sigma_r2"/>
</dbReference>
<protein>
    <submittedName>
        <fullName evidence="2">DNA-directed RNA polymerase specialized sigma24 family protein</fullName>
    </submittedName>
</protein>
<organism evidence="2 3">
    <name type="scientific">Nocardioides panaciterrulae</name>
    <dbReference type="NCBI Taxonomy" id="661492"/>
    <lineage>
        <taxon>Bacteria</taxon>
        <taxon>Bacillati</taxon>
        <taxon>Actinomycetota</taxon>
        <taxon>Actinomycetes</taxon>
        <taxon>Propionibacteriales</taxon>
        <taxon>Nocardioidaceae</taxon>
        <taxon>Nocardioides</taxon>
    </lineage>
</organism>
<proteinExistence type="predicted"/>
<keyword evidence="2" id="KW-0804">Transcription</keyword>